<evidence type="ECO:0000313" key="2">
    <source>
        <dbReference type="Proteomes" id="UP001172457"/>
    </source>
</evidence>
<comment type="caution">
    <text evidence="1">The sequence shown here is derived from an EMBL/GenBank/DDBJ whole genome shotgun (WGS) entry which is preliminary data.</text>
</comment>
<reference evidence="1" key="1">
    <citation type="submission" date="2023-03" db="EMBL/GenBank/DDBJ databases">
        <title>Chromosome-scale reference genome and RAD-based genetic map of yellow starthistle (Centaurea solstitialis) reveal putative structural variation and QTLs associated with invader traits.</title>
        <authorList>
            <person name="Reatini B."/>
            <person name="Cang F.A."/>
            <person name="Jiang Q."/>
            <person name="Mckibben M.T.W."/>
            <person name="Barker M.S."/>
            <person name="Rieseberg L.H."/>
            <person name="Dlugosch K.M."/>
        </authorList>
    </citation>
    <scope>NUCLEOTIDE SEQUENCE</scope>
    <source>
        <strain evidence="1">CAN-66</strain>
        <tissue evidence="1">Leaf</tissue>
    </source>
</reference>
<organism evidence="1 2">
    <name type="scientific">Centaurea solstitialis</name>
    <name type="common">yellow star-thistle</name>
    <dbReference type="NCBI Taxonomy" id="347529"/>
    <lineage>
        <taxon>Eukaryota</taxon>
        <taxon>Viridiplantae</taxon>
        <taxon>Streptophyta</taxon>
        <taxon>Embryophyta</taxon>
        <taxon>Tracheophyta</taxon>
        <taxon>Spermatophyta</taxon>
        <taxon>Magnoliopsida</taxon>
        <taxon>eudicotyledons</taxon>
        <taxon>Gunneridae</taxon>
        <taxon>Pentapetalae</taxon>
        <taxon>asterids</taxon>
        <taxon>campanulids</taxon>
        <taxon>Asterales</taxon>
        <taxon>Asteraceae</taxon>
        <taxon>Carduoideae</taxon>
        <taxon>Cardueae</taxon>
        <taxon>Centaureinae</taxon>
        <taxon>Centaurea</taxon>
    </lineage>
</organism>
<dbReference type="AlphaFoldDB" id="A0AA38TJL6"/>
<gene>
    <name evidence="1" type="ORF">OSB04_010584</name>
</gene>
<keyword evidence="2" id="KW-1185">Reference proteome</keyword>
<accession>A0AA38TJL6</accession>
<proteinExistence type="predicted"/>
<sequence>MNSVISNTPSLTVPSGRYDTWTFLHYITHDQVRLPVKLVSLFIYNNYRIKRIFRYLKGTPNLGLWYPRDSGFDLTAC</sequence>
<evidence type="ECO:0000313" key="1">
    <source>
        <dbReference type="EMBL" id="KAJ9555970.1"/>
    </source>
</evidence>
<name>A0AA38TJL6_9ASTR</name>
<dbReference type="EMBL" id="JARYMX010000003">
    <property type="protein sequence ID" value="KAJ9555970.1"/>
    <property type="molecule type" value="Genomic_DNA"/>
</dbReference>
<dbReference type="Proteomes" id="UP001172457">
    <property type="component" value="Chromosome 3"/>
</dbReference>
<protein>
    <submittedName>
        <fullName evidence="1">Uncharacterized protein</fullName>
    </submittedName>
</protein>